<dbReference type="Proteomes" id="UP000479000">
    <property type="component" value="Unassembled WGS sequence"/>
</dbReference>
<evidence type="ECO:0000256" key="1">
    <source>
        <dbReference type="SAM" id="Phobius"/>
    </source>
</evidence>
<feature type="transmembrane region" description="Helical" evidence="1">
    <location>
        <begin position="194"/>
        <end position="212"/>
    </location>
</feature>
<evidence type="ECO:0000313" key="5">
    <source>
        <dbReference type="Proteomes" id="UP000479000"/>
    </source>
</evidence>
<feature type="non-terminal residue" evidence="4">
    <location>
        <position position="1"/>
    </location>
</feature>
<dbReference type="PANTHER" id="PTHR43038:SF3">
    <property type="entry name" value="ABC TRANSPORTER G FAMILY MEMBER 20 ISOFORM X1"/>
    <property type="match status" value="1"/>
</dbReference>
<dbReference type="GO" id="GO:0005524">
    <property type="term" value="F:ATP binding"/>
    <property type="evidence" value="ECO:0007669"/>
    <property type="project" value="InterPro"/>
</dbReference>
<dbReference type="OrthoDB" id="8061355at2759"/>
<keyword evidence="1" id="KW-1133">Transmembrane helix</keyword>
<dbReference type="InterPro" id="IPR027417">
    <property type="entry name" value="P-loop_NTPase"/>
</dbReference>
<organism evidence="4 5">
    <name type="scientific">Nesidiocoris tenuis</name>
    <dbReference type="NCBI Taxonomy" id="355587"/>
    <lineage>
        <taxon>Eukaryota</taxon>
        <taxon>Metazoa</taxon>
        <taxon>Ecdysozoa</taxon>
        <taxon>Arthropoda</taxon>
        <taxon>Hexapoda</taxon>
        <taxon>Insecta</taxon>
        <taxon>Pterygota</taxon>
        <taxon>Neoptera</taxon>
        <taxon>Paraneoptera</taxon>
        <taxon>Hemiptera</taxon>
        <taxon>Heteroptera</taxon>
        <taxon>Panheteroptera</taxon>
        <taxon>Cimicomorpha</taxon>
        <taxon>Miridae</taxon>
        <taxon>Dicyphina</taxon>
        <taxon>Nesidiocoris</taxon>
    </lineage>
</organism>
<sequence length="281" mass="31451">VTLFVICLPAVLLYLMCHLNDVKTGDLPISINKPLAIVNDEVDDCYADRPRLLKLLKNCKPTKPFSCRYVDYMQRSLRTVRFYERTTYSVIWPTEGIHSLLQLSSSLLPVKYSSEAFMNVAIRGYGATKLAVLKGLVAPIVAMIALISLSMVAVKLNGGQQRRISMAVTLLHDPKILILDEPTVGVDPVLCAKITAFVIYLPAVLFFILGYMNNTRIGDYPVSPRPIALVNDEVDSCHNMSNIRQISKGCKPTMPISCRYAESLTEVFSTVRKYSLDEYSY</sequence>
<protein>
    <recommendedName>
        <fullName evidence="3">ABC transporter domain-containing protein</fullName>
    </recommendedName>
</protein>
<feature type="domain" description="ABC transporter" evidence="3">
    <location>
        <begin position="155"/>
        <end position="183"/>
    </location>
</feature>
<dbReference type="EMBL" id="CADCXU010001950">
    <property type="protein sequence ID" value="CAA9994323.1"/>
    <property type="molecule type" value="Genomic_DNA"/>
</dbReference>
<dbReference type="GO" id="GO:0016887">
    <property type="term" value="F:ATP hydrolysis activity"/>
    <property type="evidence" value="ECO:0007669"/>
    <property type="project" value="InterPro"/>
</dbReference>
<keyword evidence="1" id="KW-0812">Transmembrane</keyword>
<dbReference type="Pfam" id="PF00005">
    <property type="entry name" value="ABC_tran"/>
    <property type="match status" value="1"/>
</dbReference>
<reference evidence="4 5" key="1">
    <citation type="submission" date="2020-02" db="EMBL/GenBank/DDBJ databases">
        <authorList>
            <person name="Ferguson B K."/>
        </authorList>
    </citation>
    <scope>NUCLEOTIDE SEQUENCE [LARGE SCALE GENOMIC DNA]</scope>
</reference>
<evidence type="ECO:0000313" key="4">
    <source>
        <dbReference type="EMBL" id="CAA9994323.1"/>
    </source>
</evidence>
<dbReference type="Gene3D" id="3.40.50.300">
    <property type="entry name" value="P-loop containing nucleotide triphosphate hydrolases"/>
    <property type="match status" value="1"/>
</dbReference>
<proteinExistence type="predicted"/>
<feature type="chain" id="PRO_5026170352" description="ABC transporter domain-containing protein" evidence="2">
    <location>
        <begin position="25"/>
        <end position="281"/>
    </location>
</feature>
<dbReference type="SUPFAM" id="SSF52540">
    <property type="entry name" value="P-loop containing nucleoside triphosphate hydrolases"/>
    <property type="match status" value="1"/>
</dbReference>
<name>A0A6H5FYM0_9HEMI</name>
<dbReference type="AlphaFoldDB" id="A0A6H5FYM0"/>
<evidence type="ECO:0000259" key="3">
    <source>
        <dbReference type="Pfam" id="PF00005"/>
    </source>
</evidence>
<feature type="signal peptide" evidence="2">
    <location>
        <begin position="1"/>
        <end position="24"/>
    </location>
</feature>
<evidence type="ECO:0000256" key="2">
    <source>
        <dbReference type="SAM" id="SignalP"/>
    </source>
</evidence>
<dbReference type="InterPro" id="IPR003439">
    <property type="entry name" value="ABC_transporter-like_ATP-bd"/>
</dbReference>
<accession>A0A6H5FYM0</accession>
<feature type="transmembrane region" description="Helical" evidence="1">
    <location>
        <begin position="136"/>
        <end position="156"/>
    </location>
</feature>
<dbReference type="PANTHER" id="PTHR43038">
    <property type="entry name" value="ATP-BINDING CASSETTE, SUB-FAMILY H, MEMBER 1"/>
    <property type="match status" value="1"/>
</dbReference>
<keyword evidence="2" id="KW-0732">Signal</keyword>
<keyword evidence="1" id="KW-0472">Membrane</keyword>
<gene>
    <name evidence="4" type="ORF">NTEN_LOCUS1139</name>
</gene>
<keyword evidence="5" id="KW-1185">Reference proteome</keyword>